<proteinExistence type="predicted"/>
<protein>
    <submittedName>
        <fullName evidence="2">Uncharacterized protein</fullName>
    </submittedName>
</protein>
<keyword evidence="1" id="KW-0812">Transmembrane</keyword>
<accession>A0AA39WME7</accession>
<organism evidence="2 3">
    <name type="scientific">Bombardia bombarda</name>
    <dbReference type="NCBI Taxonomy" id="252184"/>
    <lineage>
        <taxon>Eukaryota</taxon>
        <taxon>Fungi</taxon>
        <taxon>Dikarya</taxon>
        <taxon>Ascomycota</taxon>
        <taxon>Pezizomycotina</taxon>
        <taxon>Sordariomycetes</taxon>
        <taxon>Sordariomycetidae</taxon>
        <taxon>Sordariales</taxon>
        <taxon>Lasiosphaeriaceae</taxon>
        <taxon>Bombardia</taxon>
    </lineage>
</organism>
<evidence type="ECO:0000313" key="3">
    <source>
        <dbReference type="Proteomes" id="UP001174934"/>
    </source>
</evidence>
<reference evidence="2" key="1">
    <citation type="submission" date="2023-06" db="EMBL/GenBank/DDBJ databases">
        <title>Genome-scale phylogeny and comparative genomics of the fungal order Sordariales.</title>
        <authorList>
            <consortium name="Lawrence Berkeley National Laboratory"/>
            <person name="Hensen N."/>
            <person name="Bonometti L."/>
            <person name="Westerberg I."/>
            <person name="Brannstrom I.O."/>
            <person name="Guillou S."/>
            <person name="Cros-Aarteil S."/>
            <person name="Calhoun S."/>
            <person name="Haridas S."/>
            <person name="Kuo A."/>
            <person name="Mondo S."/>
            <person name="Pangilinan J."/>
            <person name="Riley R."/>
            <person name="LaButti K."/>
            <person name="Andreopoulos B."/>
            <person name="Lipzen A."/>
            <person name="Chen C."/>
            <person name="Yanf M."/>
            <person name="Daum C."/>
            <person name="Ng V."/>
            <person name="Clum A."/>
            <person name="Steindorff A."/>
            <person name="Ohm R."/>
            <person name="Martin F."/>
            <person name="Silar P."/>
            <person name="Natvig D."/>
            <person name="Lalanne C."/>
            <person name="Gautier V."/>
            <person name="Ament-velasquez S.L."/>
            <person name="Kruys A."/>
            <person name="Hutchinson M.I."/>
            <person name="Powell A.J."/>
            <person name="Barry K."/>
            <person name="Miller A.N."/>
            <person name="Grigoriev I.V."/>
            <person name="Debuchy R."/>
            <person name="Gladieux P."/>
            <person name="Thoren M.H."/>
            <person name="Johannesson H."/>
        </authorList>
    </citation>
    <scope>NUCLEOTIDE SEQUENCE</scope>
    <source>
        <strain evidence="2">SMH3391-2</strain>
    </source>
</reference>
<keyword evidence="1" id="KW-1133">Transmembrane helix</keyword>
<gene>
    <name evidence="2" type="ORF">B0T17DRAFT_601006</name>
</gene>
<keyword evidence="1" id="KW-0472">Membrane</keyword>
<name>A0AA39WME7_9PEZI</name>
<dbReference type="Proteomes" id="UP001174934">
    <property type="component" value="Unassembled WGS sequence"/>
</dbReference>
<evidence type="ECO:0000313" key="2">
    <source>
        <dbReference type="EMBL" id="KAK0618042.1"/>
    </source>
</evidence>
<sequence>MSQPTPHHYRSIIIALARPLVNNRGHAAPVARRADARRAVGVMGGVVVRWYCCCGGGDDAAVAGARAVVVVVTVRVGGMMAVAAPAAVMVAVLSHGDDLLVVVVFLVGRGAAETHLDFFKFRREKKNCQVGEAPRCFVVVASYADGGEMLYEVRFAGVGI</sequence>
<keyword evidence="3" id="KW-1185">Reference proteome</keyword>
<feature type="transmembrane region" description="Helical" evidence="1">
    <location>
        <begin position="67"/>
        <end position="93"/>
    </location>
</feature>
<evidence type="ECO:0000256" key="1">
    <source>
        <dbReference type="SAM" id="Phobius"/>
    </source>
</evidence>
<dbReference type="EMBL" id="JAULSR010000005">
    <property type="protein sequence ID" value="KAK0618042.1"/>
    <property type="molecule type" value="Genomic_DNA"/>
</dbReference>
<comment type="caution">
    <text evidence="2">The sequence shown here is derived from an EMBL/GenBank/DDBJ whole genome shotgun (WGS) entry which is preliminary data.</text>
</comment>
<dbReference type="AlphaFoldDB" id="A0AA39WME7"/>